<feature type="region of interest" description="Disordered" evidence="7">
    <location>
        <begin position="18"/>
        <end position="92"/>
    </location>
</feature>
<dbReference type="GO" id="GO:0006011">
    <property type="term" value="P:UDP-alpha-D-glucose metabolic process"/>
    <property type="evidence" value="ECO:0007669"/>
    <property type="project" value="InterPro"/>
</dbReference>
<keyword evidence="6" id="KW-0135">Cellulose biosynthesis</keyword>
<comment type="similarity">
    <text evidence="6">Belongs to the AcsB/BcsB family.</text>
</comment>
<dbReference type="Pfam" id="PF03170">
    <property type="entry name" value="BcsB"/>
    <property type="match status" value="1"/>
</dbReference>
<keyword evidence="9" id="KW-1185">Reference proteome</keyword>
<feature type="transmembrane region" description="Helical" evidence="6">
    <location>
        <begin position="777"/>
        <end position="799"/>
    </location>
</feature>
<evidence type="ECO:0000313" key="9">
    <source>
        <dbReference type="Proteomes" id="UP000666240"/>
    </source>
</evidence>
<dbReference type="Gene3D" id="2.60.120.260">
    <property type="entry name" value="Galactose-binding domain-like"/>
    <property type="match status" value="2"/>
</dbReference>
<reference evidence="8" key="1">
    <citation type="submission" date="2021-03" db="EMBL/GenBank/DDBJ databases">
        <title>Genome sequencing and assembly of Tianweitania sediminis.</title>
        <authorList>
            <person name="Chhetri G."/>
        </authorList>
    </citation>
    <scope>NUCLEOTIDE SEQUENCE</scope>
    <source>
        <strain evidence="8">Z8</strain>
    </source>
</reference>
<sequence>MTRTAALLALLLASTGLVSSQPAPFDMSPERKASPPVKTEPPARQPATPAPAAKAAPAPSPAPSNGQLPVAPSPAPIASRPAPSGTPTDATLRRYVIPSDRLSLTGEIDSKQWTIQLSAEEAEAATTLNVAYQNAIVVAPETSVLRVFVNGVPILENPVKSPDGISEVAVPLPAGLVRQGSNLITIAAQQRHRTDCTIESTYELWTEIAPERTYLSFRGDTRRMTRLEDVASIGVDAAGKTRFNIIAPGIDVVTATKPVLRLAEGLAVYANMPNQSVQITQEAVRPAGSGSLNIVVGLPADVQRVLAEVPNGASVSPTISFVDDPETGAGTMVVTGPTWQAIETAVDTITTPVDRPIDTQRSALSTQAWHYPNAPIFFSGGKQSFAKLGASTQEFSGRRFRTEILIGIPADFYANDYGEARILLDAAYTADVLPGSHIDVYVNGNIASTLPITSGGGAILRQLPVSVTMRHFRPGANTIAVEAHLRTAADEACVPGGEADAGGRFVLFDTSNFEMPDFARMAQVPNLAGLAGTGFPYNRSPQPTPVVINGGGTASLSTAATFLAKMSVAAGRPLAIEPVSSMAMVGERDALFFGPISQFQPEVLAQVGIAPQSRMAWGDETALPQPEIDLQQTTATFEKWRDQLSNAGWRGQVSSLQEWLNRNFDITLESLRLTPRGADQFTPSAETSLLIAQRPAPDDEAVWTMVTAPTADALWEGAEGLAQTPQWNRVGGEMVLFNATEQSTSTHAVSTFNFRPTGPLTFANVRLVVANWLSGNVLSFAAALFVACMLLGVATLLLLQNLGRR</sequence>
<dbReference type="GO" id="GO:0030244">
    <property type="term" value="P:cellulose biosynthetic process"/>
    <property type="evidence" value="ECO:0007669"/>
    <property type="project" value="UniProtKB-KW"/>
</dbReference>
<comment type="caution">
    <text evidence="8">The sequence shown here is derived from an EMBL/GenBank/DDBJ whole genome shotgun (WGS) entry which is preliminary data.</text>
</comment>
<comment type="subcellular location">
    <subcellularLocation>
        <location evidence="6">Cell inner membrane</location>
    </subcellularLocation>
    <subcellularLocation>
        <location evidence="1">Cell membrane</location>
        <topology evidence="1">Single-pass membrane protein</topology>
    </subcellularLocation>
</comment>
<dbReference type="InterPro" id="IPR018513">
    <property type="entry name" value="Cell_synthase_bac"/>
</dbReference>
<gene>
    <name evidence="8" type="ORF">J5Y06_20135</name>
</gene>
<evidence type="ECO:0000256" key="2">
    <source>
        <dbReference type="ARBA" id="ARBA00022475"/>
    </source>
</evidence>
<keyword evidence="4 6" id="KW-1133">Transmembrane helix</keyword>
<proteinExistence type="inferred from homology"/>
<evidence type="ECO:0000313" key="8">
    <source>
        <dbReference type="EMBL" id="MBP0440963.1"/>
    </source>
</evidence>
<feature type="compositionally biased region" description="Low complexity" evidence="7">
    <location>
        <begin position="45"/>
        <end position="57"/>
    </location>
</feature>
<evidence type="ECO:0000256" key="5">
    <source>
        <dbReference type="ARBA" id="ARBA00023136"/>
    </source>
</evidence>
<evidence type="ECO:0000256" key="1">
    <source>
        <dbReference type="ARBA" id="ARBA00004162"/>
    </source>
</evidence>
<keyword evidence="2 6" id="KW-1003">Cell membrane</keyword>
<protein>
    <recommendedName>
        <fullName evidence="6">Cyclic di-GMP-binding protein</fullName>
    </recommendedName>
    <alternativeName>
        <fullName evidence="6">Cellulose synthase regulatory subunit</fullName>
    </alternativeName>
</protein>
<name>A0A8J7R1E8_9HYPH</name>
<comment type="subunit">
    <text evidence="6">Tightly associated with the cellulose synthase catalytic subunit.</text>
</comment>
<dbReference type="EMBL" id="JAGIYY010000010">
    <property type="protein sequence ID" value="MBP0440963.1"/>
    <property type="molecule type" value="Genomic_DNA"/>
</dbReference>
<comment type="pathway">
    <text evidence="6">Glycan metabolism; bacterial cellulose biosynthesis.</text>
</comment>
<evidence type="ECO:0000256" key="4">
    <source>
        <dbReference type="ARBA" id="ARBA00022989"/>
    </source>
</evidence>
<feature type="chain" id="PRO_5035340519" description="Cyclic di-GMP-binding protein" evidence="6">
    <location>
        <begin position="21"/>
        <end position="805"/>
    </location>
</feature>
<dbReference type="UniPathway" id="UPA00694"/>
<dbReference type="Proteomes" id="UP000666240">
    <property type="component" value="Unassembled WGS sequence"/>
</dbReference>
<keyword evidence="3 6" id="KW-0812">Transmembrane</keyword>
<dbReference type="RefSeq" id="WP_209336991.1">
    <property type="nucleotide sequence ID" value="NZ_JAGIYY010000010.1"/>
</dbReference>
<keyword evidence="6" id="KW-0973">c-di-GMP</keyword>
<comment type="function">
    <text evidence="6">Binds the cellulose synthase activator, bis-(3'-5') cyclic diguanylic acid (c-di-GMP).</text>
</comment>
<dbReference type="PANTHER" id="PTHR39083">
    <property type="entry name" value="CYCLIC DI-GMP-BINDING PROTEIN"/>
    <property type="match status" value="1"/>
</dbReference>
<keyword evidence="6" id="KW-0997">Cell inner membrane</keyword>
<dbReference type="PANTHER" id="PTHR39083:SF1">
    <property type="entry name" value="CYCLIC DI-GMP-BINDING PROTEIN"/>
    <property type="match status" value="1"/>
</dbReference>
<keyword evidence="5 6" id="KW-0472">Membrane</keyword>
<feature type="signal peptide" evidence="6">
    <location>
        <begin position="1"/>
        <end position="20"/>
    </location>
</feature>
<evidence type="ECO:0000256" key="7">
    <source>
        <dbReference type="SAM" id="MobiDB-lite"/>
    </source>
</evidence>
<accession>A0A8J7R1E8</accession>
<evidence type="ECO:0000256" key="6">
    <source>
        <dbReference type="RuleBase" id="RU365021"/>
    </source>
</evidence>
<evidence type="ECO:0000256" key="3">
    <source>
        <dbReference type="ARBA" id="ARBA00022692"/>
    </source>
</evidence>
<dbReference type="AlphaFoldDB" id="A0A8J7R1E8"/>
<dbReference type="GO" id="GO:0005886">
    <property type="term" value="C:plasma membrane"/>
    <property type="evidence" value="ECO:0007669"/>
    <property type="project" value="UniProtKB-SubCell"/>
</dbReference>
<keyword evidence="6" id="KW-0732">Signal</keyword>
<organism evidence="8 9">
    <name type="scientific">Tianweitania sediminis</name>
    <dbReference type="NCBI Taxonomy" id="1502156"/>
    <lineage>
        <taxon>Bacteria</taxon>
        <taxon>Pseudomonadati</taxon>
        <taxon>Pseudomonadota</taxon>
        <taxon>Alphaproteobacteria</taxon>
        <taxon>Hyphomicrobiales</taxon>
        <taxon>Phyllobacteriaceae</taxon>
        <taxon>Tianweitania</taxon>
    </lineage>
</organism>